<comment type="caution">
    <text evidence="10">The sequence shown here is derived from an EMBL/GenBank/DDBJ whole genome shotgun (WGS) entry which is preliminary data.</text>
</comment>
<keyword evidence="6 8" id="KW-1133">Transmembrane helix</keyword>
<keyword evidence="3" id="KW-0645">Protease</keyword>
<dbReference type="AlphaFoldDB" id="A0AAW1R7K7"/>
<evidence type="ECO:0000256" key="3">
    <source>
        <dbReference type="ARBA" id="ARBA00022670"/>
    </source>
</evidence>
<evidence type="ECO:0000256" key="5">
    <source>
        <dbReference type="ARBA" id="ARBA00022801"/>
    </source>
</evidence>
<dbReference type="GO" id="GO:0016020">
    <property type="term" value="C:membrane"/>
    <property type="evidence" value="ECO:0007669"/>
    <property type="project" value="UniProtKB-SubCell"/>
</dbReference>
<dbReference type="Proteomes" id="UP001489004">
    <property type="component" value="Unassembled WGS sequence"/>
</dbReference>
<gene>
    <name evidence="10" type="ORF">WJX72_006862</name>
</gene>
<comment type="similarity">
    <text evidence="2">Belongs to the peptidase S54 family.</text>
</comment>
<protein>
    <recommendedName>
        <fullName evidence="9">Peptidase S54 rhomboid domain-containing protein</fullName>
    </recommendedName>
</protein>
<keyword evidence="11" id="KW-1185">Reference proteome</keyword>
<proteinExistence type="inferred from homology"/>
<evidence type="ECO:0000256" key="2">
    <source>
        <dbReference type="ARBA" id="ARBA00009045"/>
    </source>
</evidence>
<dbReference type="EMBL" id="JALJOR010000001">
    <property type="protein sequence ID" value="KAK9829609.1"/>
    <property type="molecule type" value="Genomic_DNA"/>
</dbReference>
<reference evidence="10 11" key="1">
    <citation type="journal article" date="2024" name="Nat. Commun.">
        <title>Phylogenomics reveals the evolutionary origins of lichenization in chlorophyte algae.</title>
        <authorList>
            <person name="Puginier C."/>
            <person name="Libourel C."/>
            <person name="Otte J."/>
            <person name="Skaloud P."/>
            <person name="Haon M."/>
            <person name="Grisel S."/>
            <person name="Petersen M."/>
            <person name="Berrin J.G."/>
            <person name="Delaux P.M."/>
            <person name="Dal Grande F."/>
            <person name="Keller J."/>
        </authorList>
    </citation>
    <scope>NUCLEOTIDE SEQUENCE [LARGE SCALE GENOMIC DNA]</scope>
    <source>
        <strain evidence="10 11">SAG 2043</strain>
    </source>
</reference>
<evidence type="ECO:0000256" key="7">
    <source>
        <dbReference type="ARBA" id="ARBA00023136"/>
    </source>
</evidence>
<feature type="domain" description="Peptidase S54 rhomboid" evidence="9">
    <location>
        <begin position="41"/>
        <end position="127"/>
    </location>
</feature>
<evidence type="ECO:0000259" key="9">
    <source>
        <dbReference type="Pfam" id="PF01694"/>
    </source>
</evidence>
<evidence type="ECO:0000313" key="10">
    <source>
        <dbReference type="EMBL" id="KAK9829609.1"/>
    </source>
</evidence>
<dbReference type="PANTHER" id="PTHR43066:SF1">
    <property type="entry name" value="RHOMBOID PROTEIN 2"/>
    <property type="match status" value="1"/>
</dbReference>
<feature type="transmembrane region" description="Helical" evidence="8">
    <location>
        <begin position="79"/>
        <end position="100"/>
    </location>
</feature>
<feature type="transmembrane region" description="Helical" evidence="8">
    <location>
        <begin position="112"/>
        <end position="131"/>
    </location>
</feature>
<sequence>MQFLTVAKAVLVVNCAFFIKPEGFPRHKVANIPQNVWELHESYRLVSSLFVHGDINHLVGNMSYVAQGMRTFELRHGSLTTILAVAATAAASEVLYVLVAKVLDRLKWNRRLYRSSVIGFSGVALAMGVRLTRHLLVCIH</sequence>
<evidence type="ECO:0000256" key="1">
    <source>
        <dbReference type="ARBA" id="ARBA00004141"/>
    </source>
</evidence>
<dbReference type="SUPFAM" id="SSF144091">
    <property type="entry name" value="Rhomboid-like"/>
    <property type="match status" value="1"/>
</dbReference>
<evidence type="ECO:0000313" key="11">
    <source>
        <dbReference type="Proteomes" id="UP001489004"/>
    </source>
</evidence>
<organism evidence="10 11">
    <name type="scientific">[Myrmecia] bisecta</name>
    <dbReference type="NCBI Taxonomy" id="41462"/>
    <lineage>
        <taxon>Eukaryota</taxon>
        <taxon>Viridiplantae</taxon>
        <taxon>Chlorophyta</taxon>
        <taxon>core chlorophytes</taxon>
        <taxon>Trebouxiophyceae</taxon>
        <taxon>Trebouxiales</taxon>
        <taxon>Trebouxiaceae</taxon>
        <taxon>Myrmecia</taxon>
    </lineage>
</organism>
<dbReference type="PANTHER" id="PTHR43066">
    <property type="entry name" value="RHOMBOID-RELATED PROTEIN"/>
    <property type="match status" value="1"/>
</dbReference>
<accession>A0AAW1R7K7</accession>
<evidence type="ECO:0000256" key="6">
    <source>
        <dbReference type="ARBA" id="ARBA00022989"/>
    </source>
</evidence>
<name>A0AAW1R7K7_9CHLO</name>
<comment type="subcellular location">
    <subcellularLocation>
        <location evidence="1">Membrane</location>
        <topology evidence="1">Multi-pass membrane protein</topology>
    </subcellularLocation>
</comment>
<dbReference type="InterPro" id="IPR022764">
    <property type="entry name" value="Peptidase_S54_rhomboid_dom"/>
</dbReference>
<dbReference type="InterPro" id="IPR035952">
    <property type="entry name" value="Rhomboid-like_sf"/>
</dbReference>
<evidence type="ECO:0000256" key="4">
    <source>
        <dbReference type="ARBA" id="ARBA00022692"/>
    </source>
</evidence>
<keyword evidence="7 8" id="KW-0472">Membrane</keyword>
<keyword evidence="5" id="KW-0378">Hydrolase</keyword>
<evidence type="ECO:0000256" key="8">
    <source>
        <dbReference type="SAM" id="Phobius"/>
    </source>
</evidence>
<keyword evidence="4 8" id="KW-0812">Transmembrane</keyword>
<dbReference type="GO" id="GO:0006508">
    <property type="term" value="P:proteolysis"/>
    <property type="evidence" value="ECO:0007669"/>
    <property type="project" value="UniProtKB-KW"/>
</dbReference>
<dbReference type="Pfam" id="PF01694">
    <property type="entry name" value="Rhomboid"/>
    <property type="match status" value="1"/>
</dbReference>
<dbReference type="GO" id="GO:0004252">
    <property type="term" value="F:serine-type endopeptidase activity"/>
    <property type="evidence" value="ECO:0007669"/>
    <property type="project" value="InterPro"/>
</dbReference>
<dbReference type="Gene3D" id="1.20.1540.10">
    <property type="entry name" value="Rhomboid-like"/>
    <property type="match status" value="1"/>
</dbReference>